<dbReference type="InterPro" id="IPR011053">
    <property type="entry name" value="Single_hybrid_motif"/>
</dbReference>
<dbReference type="VEuPathDB" id="FungiDB:H310_06737"/>
<gene>
    <name evidence="1" type="ORF">H310_06737</name>
</gene>
<dbReference type="Gene3D" id="2.40.50.100">
    <property type="match status" value="1"/>
</dbReference>
<evidence type="ECO:0000313" key="1">
    <source>
        <dbReference type="EMBL" id="ETW01127.1"/>
    </source>
</evidence>
<dbReference type="SUPFAM" id="SSF51230">
    <property type="entry name" value="Single hybrid motif"/>
    <property type="match status" value="1"/>
</dbReference>
<accession>A0A024U5F0</accession>
<organism evidence="1">
    <name type="scientific">Aphanomyces invadans</name>
    <dbReference type="NCBI Taxonomy" id="157072"/>
    <lineage>
        <taxon>Eukaryota</taxon>
        <taxon>Sar</taxon>
        <taxon>Stramenopiles</taxon>
        <taxon>Oomycota</taxon>
        <taxon>Saprolegniomycetes</taxon>
        <taxon>Saprolegniales</taxon>
        <taxon>Verrucalvaceae</taxon>
        <taxon>Aphanomyces</taxon>
    </lineage>
</organism>
<dbReference type="RefSeq" id="XP_008870125.1">
    <property type="nucleotide sequence ID" value="XM_008871903.1"/>
</dbReference>
<name>A0A024U5F0_9STRA</name>
<proteinExistence type="predicted"/>
<dbReference type="AlphaFoldDB" id="A0A024U5F0"/>
<protein>
    <submittedName>
        <fullName evidence="1">Uncharacterized protein</fullName>
    </submittedName>
</protein>
<dbReference type="CDD" id="cd06849">
    <property type="entry name" value="lipoyl_domain"/>
    <property type="match status" value="1"/>
</dbReference>
<dbReference type="OrthoDB" id="537444at2759"/>
<dbReference type="EMBL" id="KI913963">
    <property type="protein sequence ID" value="ETW01127.1"/>
    <property type="molecule type" value="Genomic_DNA"/>
</dbReference>
<dbReference type="STRING" id="157072.A0A024U5F0"/>
<reference evidence="1" key="1">
    <citation type="submission" date="2013-12" db="EMBL/GenBank/DDBJ databases">
        <title>The Genome Sequence of Aphanomyces invadans NJM9701.</title>
        <authorList>
            <consortium name="The Broad Institute Genomics Platform"/>
            <person name="Russ C."/>
            <person name="Tyler B."/>
            <person name="van West P."/>
            <person name="Dieguez-Uribeondo J."/>
            <person name="Young S.K."/>
            <person name="Zeng Q."/>
            <person name="Gargeya S."/>
            <person name="Fitzgerald M."/>
            <person name="Abouelleil A."/>
            <person name="Alvarado L."/>
            <person name="Chapman S.B."/>
            <person name="Gainer-Dewar J."/>
            <person name="Goldberg J."/>
            <person name="Griggs A."/>
            <person name="Gujja S."/>
            <person name="Hansen M."/>
            <person name="Howarth C."/>
            <person name="Imamovic A."/>
            <person name="Ireland A."/>
            <person name="Larimer J."/>
            <person name="McCowan C."/>
            <person name="Murphy C."/>
            <person name="Pearson M."/>
            <person name="Poon T.W."/>
            <person name="Priest M."/>
            <person name="Roberts A."/>
            <person name="Saif S."/>
            <person name="Shea T."/>
            <person name="Sykes S."/>
            <person name="Wortman J."/>
            <person name="Nusbaum C."/>
            <person name="Birren B."/>
        </authorList>
    </citation>
    <scope>NUCLEOTIDE SEQUENCE [LARGE SCALE GENOMIC DNA]</scope>
    <source>
        <strain evidence="1">NJM9701</strain>
    </source>
</reference>
<sequence>MMPCKLMRCAASMAKAYVLQRRHLTVVPMAKVSPSMTGGRITKWKKNVGEFVSCYDLLYEFEVSGLTDIDEEENVTTKMELESCDEGYLAVVFDPVEPNTCPKLVAGGSPVALLCDSTDEMRAVQERFKSVGPQMAEGDHNVMPWHAYLLEPQRKDNSCCS</sequence>
<dbReference type="GeneID" id="20083787"/>